<organism evidence="1 2">
    <name type="scientific">Stenotrophomonas maltophilia</name>
    <name type="common">Pseudomonas maltophilia</name>
    <name type="synonym">Xanthomonas maltophilia</name>
    <dbReference type="NCBI Taxonomy" id="40324"/>
    <lineage>
        <taxon>Bacteria</taxon>
        <taxon>Pseudomonadati</taxon>
        <taxon>Pseudomonadota</taxon>
        <taxon>Gammaproteobacteria</taxon>
        <taxon>Lysobacterales</taxon>
        <taxon>Lysobacteraceae</taxon>
        <taxon>Stenotrophomonas</taxon>
        <taxon>Stenotrophomonas maltophilia group</taxon>
    </lineage>
</organism>
<evidence type="ECO:0000313" key="1">
    <source>
        <dbReference type="EMBL" id="PZS88154.1"/>
    </source>
</evidence>
<comment type="caution">
    <text evidence="1">The sequence shown here is derived from an EMBL/GenBank/DDBJ whole genome shotgun (WGS) entry which is preliminary data.</text>
</comment>
<gene>
    <name evidence="1" type="ORF">A7X83_15660</name>
</gene>
<dbReference type="InterPro" id="IPR049718">
    <property type="entry name" value="AKO59007-like"/>
</dbReference>
<evidence type="ECO:0008006" key="3">
    <source>
        <dbReference type="Google" id="ProtNLM"/>
    </source>
</evidence>
<sequence length="348" mass="38596">MAWTTAQLAQGANYTLESYSTKDPVDQINVAHRTLDLFVTNKQVSFFGNGIFNEKLFISNDSNYQNYEGADQVTYNERDPNRLAKFQYYSNHEGFWFDEDRLIRNGILIDDSGVAVPSSQEKEQLVNLLQSSWTAMKNGLQEGLALETLQNGSQSAKAVPGLDHIVSTTPGTGDIVGGINASTSTYWRNNASMAIASGGVVAALDAMYDACVRYGGAIPTDIRCGQAFLNAYKAEAKIEINRQIIVGANGGTGLDASVTAVFYRGIELIWDPTFELLDAKLGAITYPWTKRCYLLNRNFITFRPVKGNWMKKRKPEKLPDRYVTYYAQTNKYGLTTGKRNVHAVLSIA</sequence>
<dbReference type="Proteomes" id="UP000249614">
    <property type="component" value="Unassembled WGS sequence"/>
</dbReference>
<dbReference type="EMBL" id="LXXM01000217">
    <property type="protein sequence ID" value="PZS88154.1"/>
    <property type="molecule type" value="Genomic_DNA"/>
</dbReference>
<dbReference type="AlphaFoldDB" id="A0A2W6HZ18"/>
<accession>A0A2W6HZ18</accession>
<reference evidence="1 2" key="1">
    <citation type="submission" date="2016-05" db="EMBL/GenBank/DDBJ databases">
        <authorList>
            <person name="Lavstsen T."/>
            <person name="Jespersen J.S."/>
        </authorList>
    </citation>
    <scope>NUCLEOTIDE SEQUENCE [LARGE SCALE GENOMIC DNA]</scope>
    <source>
        <strain evidence="1 2">SM-5815</strain>
    </source>
</reference>
<evidence type="ECO:0000313" key="2">
    <source>
        <dbReference type="Proteomes" id="UP000249614"/>
    </source>
</evidence>
<name>A0A2W6HZ18_STEMA</name>
<dbReference type="RefSeq" id="WP_111113505.1">
    <property type="nucleotide sequence ID" value="NZ_LXXM01000217.1"/>
</dbReference>
<dbReference type="NCBIfam" id="NF033394">
    <property type="entry name" value="capsid_maj_Podo"/>
    <property type="match status" value="1"/>
</dbReference>
<protein>
    <recommendedName>
        <fullName evidence="3">Phage major capsid protein</fullName>
    </recommendedName>
</protein>
<proteinExistence type="predicted"/>